<protein>
    <recommendedName>
        <fullName evidence="3">Cytokinin riboside 5'-monophosphate phosphoribohydrolase</fullName>
        <ecNumber evidence="3">3.2.2.n1</ecNumber>
    </recommendedName>
</protein>
<dbReference type="GO" id="GO:0008714">
    <property type="term" value="F:AMP nucleosidase activity"/>
    <property type="evidence" value="ECO:0007669"/>
    <property type="project" value="UniProtKB-EC"/>
</dbReference>
<dbReference type="STRING" id="51670.SAMN04488557_1217"/>
<dbReference type="AlphaFoldDB" id="A0A1I7N3P7"/>
<evidence type="ECO:0000256" key="1">
    <source>
        <dbReference type="ARBA" id="ARBA00000274"/>
    </source>
</evidence>
<dbReference type="PANTHER" id="PTHR31223:SF70">
    <property type="entry name" value="LOG FAMILY PROTEIN YJL055W"/>
    <property type="match status" value="1"/>
</dbReference>
<dbReference type="PANTHER" id="PTHR31223">
    <property type="entry name" value="LOG FAMILY PROTEIN YJL055W"/>
    <property type="match status" value="1"/>
</dbReference>
<dbReference type="GO" id="GO:0005829">
    <property type="term" value="C:cytosol"/>
    <property type="evidence" value="ECO:0007669"/>
    <property type="project" value="TreeGrafter"/>
</dbReference>
<evidence type="ECO:0000313" key="4">
    <source>
        <dbReference type="EMBL" id="SFV29299.1"/>
    </source>
</evidence>
<dbReference type="InterPro" id="IPR031100">
    <property type="entry name" value="LOG_fam"/>
</dbReference>
<organism evidence="4 5">
    <name type="scientific">Hyphomicrobium facile</name>
    <dbReference type="NCBI Taxonomy" id="51670"/>
    <lineage>
        <taxon>Bacteria</taxon>
        <taxon>Pseudomonadati</taxon>
        <taxon>Pseudomonadota</taxon>
        <taxon>Alphaproteobacteria</taxon>
        <taxon>Hyphomicrobiales</taxon>
        <taxon>Hyphomicrobiaceae</taxon>
        <taxon>Hyphomicrobium</taxon>
    </lineage>
</organism>
<evidence type="ECO:0000313" key="5">
    <source>
        <dbReference type="Proteomes" id="UP000199423"/>
    </source>
</evidence>
<evidence type="ECO:0000256" key="3">
    <source>
        <dbReference type="RuleBase" id="RU363015"/>
    </source>
</evidence>
<sequence>MNEMTKMAGAPANDDNSTPPSKIEGVCVYCGSGKGLNTAYTVAARKLGKALADNGMRLIYGGGSLGLMGEVARSALGAGGKVTGIIPEFLGNRELMLKDVDELIVVENMHTRKQLMFDRADAFVALPGGVGTLEELVEQLTWSQLGRHAKPIIIANIDGFWNQFLKLLEHMKQETFIRDGLDVRFTVVDKAEDILPAILKAAKPQKPAAEEAAEESVLDKF</sequence>
<keyword evidence="3" id="KW-0378">Hydrolase</keyword>
<gene>
    <name evidence="4" type="ORF">SAMN04488557_1217</name>
</gene>
<keyword evidence="3" id="KW-0203">Cytokinin biosynthesis</keyword>
<comment type="catalytic activity">
    <reaction evidence="1">
        <text>AMP + H2O = D-ribose 5-phosphate + adenine</text>
        <dbReference type="Rhea" id="RHEA:20129"/>
        <dbReference type="ChEBI" id="CHEBI:15377"/>
        <dbReference type="ChEBI" id="CHEBI:16708"/>
        <dbReference type="ChEBI" id="CHEBI:78346"/>
        <dbReference type="ChEBI" id="CHEBI:456215"/>
        <dbReference type="EC" id="3.2.2.4"/>
    </reaction>
</comment>
<dbReference type="InterPro" id="IPR005269">
    <property type="entry name" value="LOG"/>
</dbReference>
<proteinExistence type="inferred from homology"/>
<dbReference type="Gene3D" id="3.40.50.450">
    <property type="match status" value="1"/>
</dbReference>
<evidence type="ECO:0000256" key="2">
    <source>
        <dbReference type="ARBA" id="ARBA00006763"/>
    </source>
</evidence>
<comment type="similarity">
    <text evidence="2 3">Belongs to the LOG family.</text>
</comment>
<dbReference type="RefSeq" id="WP_092865471.1">
    <property type="nucleotide sequence ID" value="NZ_FPCH01000001.1"/>
</dbReference>
<accession>A0A1I7N3P7</accession>
<dbReference type="EMBL" id="FPCH01000001">
    <property type="protein sequence ID" value="SFV29299.1"/>
    <property type="molecule type" value="Genomic_DNA"/>
</dbReference>
<reference evidence="5" key="1">
    <citation type="submission" date="2016-10" db="EMBL/GenBank/DDBJ databases">
        <authorList>
            <person name="Varghese N."/>
            <person name="Submissions S."/>
        </authorList>
    </citation>
    <scope>NUCLEOTIDE SEQUENCE [LARGE SCALE GENOMIC DNA]</scope>
    <source>
        <strain evidence="5">DSM 1565</strain>
    </source>
</reference>
<name>A0A1I7N3P7_9HYPH</name>
<dbReference type="Pfam" id="PF03641">
    <property type="entry name" value="Lysine_decarbox"/>
    <property type="match status" value="1"/>
</dbReference>
<keyword evidence="5" id="KW-1185">Reference proteome</keyword>
<dbReference type="NCBIfam" id="TIGR00730">
    <property type="entry name" value="Rossman fold protein, TIGR00730 family"/>
    <property type="match status" value="1"/>
</dbReference>
<dbReference type="GO" id="GO:0009691">
    <property type="term" value="P:cytokinin biosynthetic process"/>
    <property type="evidence" value="ECO:0007669"/>
    <property type="project" value="UniProtKB-UniRule"/>
</dbReference>
<dbReference type="SUPFAM" id="SSF102405">
    <property type="entry name" value="MCP/YpsA-like"/>
    <property type="match status" value="1"/>
</dbReference>
<dbReference type="Proteomes" id="UP000199423">
    <property type="component" value="Unassembled WGS sequence"/>
</dbReference>
<dbReference type="EC" id="3.2.2.n1" evidence="3"/>
<dbReference type="OrthoDB" id="9801098at2"/>